<dbReference type="SUPFAM" id="SSF52172">
    <property type="entry name" value="CheY-like"/>
    <property type="match status" value="1"/>
</dbReference>
<keyword evidence="5" id="KW-0808">Transferase</keyword>
<dbReference type="GO" id="GO:0005886">
    <property type="term" value="C:plasma membrane"/>
    <property type="evidence" value="ECO:0007669"/>
    <property type="project" value="UniProtKB-SubCell"/>
</dbReference>
<dbReference type="SUPFAM" id="SSF55785">
    <property type="entry name" value="PYP-like sensor domain (PAS domain)"/>
    <property type="match status" value="1"/>
</dbReference>
<dbReference type="NCBIfam" id="TIGR00229">
    <property type="entry name" value="sensory_box"/>
    <property type="match status" value="1"/>
</dbReference>
<name>A0A318JFD2_9BURK</name>
<dbReference type="InterPro" id="IPR013656">
    <property type="entry name" value="PAS_4"/>
</dbReference>
<gene>
    <name evidence="11" type="ORF">DFR42_1011328</name>
</gene>
<feature type="domain" description="Histidine kinase" evidence="8">
    <location>
        <begin position="436"/>
        <end position="651"/>
    </location>
</feature>
<dbReference type="CDD" id="cd00075">
    <property type="entry name" value="HATPase"/>
    <property type="match status" value="1"/>
</dbReference>
<dbReference type="Pfam" id="PF08448">
    <property type="entry name" value="PAS_4"/>
    <property type="match status" value="1"/>
</dbReference>
<dbReference type="SMART" id="SM00387">
    <property type="entry name" value="HATPase_c"/>
    <property type="match status" value="1"/>
</dbReference>
<evidence type="ECO:0000259" key="10">
    <source>
        <dbReference type="PROSITE" id="PS50113"/>
    </source>
</evidence>
<dbReference type="SUPFAM" id="SSF55874">
    <property type="entry name" value="ATPase domain of HSP90 chaperone/DNA topoisomerase II/histidine kinase"/>
    <property type="match status" value="1"/>
</dbReference>
<dbReference type="InterPro" id="IPR036890">
    <property type="entry name" value="HATPase_C_sf"/>
</dbReference>
<dbReference type="Gene3D" id="1.10.287.130">
    <property type="match status" value="1"/>
</dbReference>
<dbReference type="Pfam" id="PF02518">
    <property type="entry name" value="HATPase_c"/>
    <property type="match status" value="1"/>
</dbReference>
<dbReference type="Gene3D" id="3.30.565.10">
    <property type="entry name" value="Histidine kinase-like ATPase, C-terminal domain"/>
    <property type="match status" value="1"/>
</dbReference>
<dbReference type="EC" id="2.7.13.3" evidence="3"/>
<dbReference type="CDD" id="cd00082">
    <property type="entry name" value="HisKA"/>
    <property type="match status" value="1"/>
</dbReference>
<evidence type="ECO:0000256" key="4">
    <source>
        <dbReference type="ARBA" id="ARBA00022553"/>
    </source>
</evidence>
<comment type="catalytic activity">
    <reaction evidence="1">
        <text>ATP + protein L-histidine = ADP + protein N-phospho-L-histidine.</text>
        <dbReference type="EC" id="2.7.13.3"/>
    </reaction>
</comment>
<proteinExistence type="predicted"/>
<dbReference type="OrthoDB" id="9087351at2"/>
<dbReference type="SUPFAM" id="SSF47384">
    <property type="entry name" value="Homodimeric domain of signal transducing histidine kinase"/>
    <property type="match status" value="1"/>
</dbReference>
<dbReference type="Pfam" id="PF00512">
    <property type="entry name" value="HisKA"/>
    <property type="match status" value="1"/>
</dbReference>
<dbReference type="SMART" id="SM00388">
    <property type="entry name" value="HisKA"/>
    <property type="match status" value="1"/>
</dbReference>
<evidence type="ECO:0000256" key="7">
    <source>
        <dbReference type="PROSITE-ProRule" id="PRU00169"/>
    </source>
</evidence>
<keyword evidence="6" id="KW-0418">Kinase</keyword>
<dbReference type="PROSITE" id="PS50109">
    <property type="entry name" value="HIS_KIN"/>
    <property type="match status" value="1"/>
</dbReference>
<dbReference type="InterPro" id="IPR003661">
    <property type="entry name" value="HisK_dim/P_dom"/>
</dbReference>
<organism evidence="11 12">
    <name type="scientific">Undibacterium pigrum</name>
    <dbReference type="NCBI Taxonomy" id="401470"/>
    <lineage>
        <taxon>Bacteria</taxon>
        <taxon>Pseudomonadati</taxon>
        <taxon>Pseudomonadota</taxon>
        <taxon>Betaproteobacteria</taxon>
        <taxon>Burkholderiales</taxon>
        <taxon>Oxalobacteraceae</taxon>
        <taxon>Undibacterium</taxon>
    </lineage>
</organism>
<dbReference type="InterPro" id="IPR003594">
    <property type="entry name" value="HATPase_dom"/>
</dbReference>
<comment type="subcellular location">
    <subcellularLocation>
        <location evidence="2">Cell inner membrane</location>
        <topology evidence="2">Multi-pass membrane protein</topology>
    </subcellularLocation>
</comment>
<accession>A0A318JFD2</accession>
<reference evidence="11 12" key="1">
    <citation type="submission" date="2018-05" db="EMBL/GenBank/DDBJ databases">
        <title>Genomic Encyclopedia of Type Strains, Phase IV (KMG-IV): sequencing the most valuable type-strain genomes for metagenomic binning, comparative biology and taxonomic classification.</title>
        <authorList>
            <person name="Goeker M."/>
        </authorList>
    </citation>
    <scope>NUCLEOTIDE SEQUENCE [LARGE SCALE GENOMIC DNA]</scope>
    <source>
        <strain evidence="11 12">DSM 19792</strain>
    </source>
</reference>
<dbReference type="RefSeq" id="WP_110254069.1">
    <property type="nucleotide sequence ID" value="NZ_QJKB01000001.1"/>
</dbReference>
<evidence type="ECO:0000259" key="9">
    <source>
        <dbReference type="PROSITE" id="PS50110"/>
    </source>
</evidence>
<dbReference type="InterPro" id="IPR001789">
    <property type="entry name" value="Sig_transdc_resp-reg_receiver"/>
</dbReference>
<evidence type="ECO:0000313" key="11">
    <source>
        <dbReference type="EMBL" id="PXX47731.1"/>
    </source>
</evidence>
<evidence type="ECO:0000256" key="2">
    <source>
        <dbReference type="ARBA" id="ARBA00004429"/>
    </source>
</evidence>
<feature type="modified residue" description="4-aspartylphosphate" evidence="7">
    <location>
        <position position="721"/>
    </location>
</feature>
<dbReference type="PRINTS" id="PR00344">
    <property type="entry name" value="BCTRLSENSOR"/>
</dbReference>
<dbReference type="InterPro" id="IPR000014">
    <property type="entry name" value="PAS"/>
</dbReference>
<protein>
    <recommendedName>
        <fullName evidence="3">histidine kinase</fullName>
        <ecNumber evidence="3">2.7.13.3</ecNumber>
    </recommendedName>
</protein>
<evidence type="ECO:0000313" key="12">
    <source>
        <dbReference type="Proteomes" id="UP000247792"/>
    </source>
</evidence>
<comment type="caution">
    <text evidence="11">The sequence shown here is derived from an EMBL/GenBank/DDBJ whole genome shotgun (WGS) entry which is preliminary data.</text>
</comment>
<dbReference type="InterPro" id="IPR000700">
    <property type="entry name" value="PAS-assoc_C"/>
</dbReference>
<keyword evidence="12" id="KW-1185">Reference proteome</keyword>
<dbReference type="CDD" id="cd17580">
    <property type="entry name" value="REC_2_DhkD-like"/>
    <property type="match status" value="1"/>
</dbReference>
<evidence type="ECO:0000259" key="8">
    <source>
        <dbReference type="PROSITE" id="PS50109"/>
    </source>
</evidence>
<evidence type="ECO:0000256" key="3">
    <source>
        <dbReference type="ARBA" id="ARBA00012438"/>
    </source>
</evidence>
<evidence type="ECO:0000256" key="1">
    <source>
        <dbReference type="ARBA" id="ARBA00000085"/>
    </source>
</evidence>
<dbReference type="PROSITE" id="PS50110">
    <property type="entry name" value="RESPONSE_REGULATORY"/>
    <property type="match status" value="1"/>
</dbReference>
<dbReference type="Pfam" id="PF00072">
    <property type="entry name" value="Response_reg"/>
    <property type="match status" value="1"/>
</dbReference>
<sequence>MSPIQNDNADVPVNLQQEWAFIGSGTPMRDAVRNFDWSATELGPINAWPPALKAVVGIIMNSAHPMFLWWGPKLIQIYNDAYVPSFGIGKHPAALGQGGAECWQEIWPIIWPQISHVMTGGAANWYEDNLVPIWRNSRMEDVYWTYTYTPVYGDDDQIVGTLVVCTETTSRILAERRQRTLSSLTERLTFCKTREEIFETVHAVAAENTADILAVAVNHEDAANLNKDTHFSIHALQLHFHHDCSLTFELSQRLPFDAAYSKFLHEFAAVVCRALTHMESLLARDFAAAERDRLLFDAPVGTAIMMGDDLVFQLANPIYCKIIGRPEIMVVGRSFDEVFPELFDSEVRTKFKHVFREGIPFVSEETKVRISLYGGEPEDRYYIYNLAPIRRVDGQVHGLMAIAIDITSQVLARTEIERLNDNLNVTSRAKDEFLAMLGHELRNPLAPIVTALELMKMRNPGPKVSKEQAVIQRQVDHLVRLVDDLMDVSRITSGKVQLRIVASNLRDVMNKALEMASHLLEKKNHHLTLDVAPITWVGDPARLAQVVANLLTNAAKYTPDGGEISLVTYHEDDKVKIRVSDNGMGISPSLMPNIFDLFVQGGRSVDRSDGGLGIGLALVSNLVQLHHGSVHAESPGEGLGSSFTISLPHKLALVEAEVQEKPVHVPASTSARILVVDDNRDAADSLLELLSAMGHEVRAVYDPIQALNEVQRYMPEFAILDIGLPGMDGYELAKAIRELPGGDVMRLIALTGYGQQHDKERSHSAGFNAHMIKPVDFGYLERLIAGDI</sequence>
<dbReference type="SMART" id="SM00448">
    <property type="entry name" value="REC"/>
    <property type="match status" value="1"/>
</dbReference>
<feature type="domain" description="PAC" evidence="10">
    <location>
        <begin position="366"/>
        <end position="418"/>
    </location>
</feature>
<dbReference type="PANTHER" id="PTHR43547">
    <property type="entry name" value="TWO-COMPONENT HISTIDINE KINASE"/>
    <property type="match status" value="1"/>
</dbReference>
<dbReference type="AlphaFoldDB" id="A0A318JFD2"/>
<dbReference type="InterPro" id="IPR035965">
    <property type="entry name" value="PAS-like_dom_sf"/>
</dbReference>
<evidence type="ECO:0000256" key="5">
    <source>
        <dbReference type="ARBA" id="ARBA00022679"/>
    </source>
</evidence>
<dbReference type="InterPro" id="IPR011006">
    <property type="entry name" value="CheY-like_superfamily"/>
</dbReference>
<dbReference type="PROSITE" id="PS50113">
    <property type="entry name" value="PAC"/>
    <property type="match status" value="1"/>
</dbReference>
<dbReference type="FunFam" id="3.30.565.10:FF:000006">
    <property type="entry name" value="Sensor histidine kinase WalK"/>
    <property type="match status" value="1"/>
</dbReference>
<dbReference type="EMBL" id="QJKB01000001">
    <property type="protein sequence ID" value="PXX47731.1"/>
    <property type="molecule type" value="Genomic_DNA"/>
</dbReference>
<dbReference type="InterPro" id="IPR005467">
    <property type="entry name" value="His_kinase_dom"/>
</dbReference>
<dbReference type="Proteomes" id="UP000247792">
    <property type="component" value="Unassembled WGS sequence"/>
</dbReference>
<dbReference type="PANTHER" id="PTHR43547:SF2">
    <property type="entry name" value="HYBRID SIGNAL TRANSDUCTION HISTIDINE KINASE C"/>
    <property type="match status" value="1"/>
</dbReference>
<dbReference type="Gene3D" id="3.30.450.20">
    <property type="entry name" value="PAS domain"/>
    <property type="match status" value="2"/>
</dbReference>
<dbReference type="InterPro" id="IPR004358">
    <property type="entry name" value="Sig_transdc_His_kin-like_C"/>
</dbReference>
<dbReference type="GO" id="GO:0000155">
    <property type="term" value="F:phosphorelay sensor kinase activity"/>
    <property type="evidence" value="ECO:0007669"/>
    <property type="project" value="InterPro"/>
</dbReference>
<keyword evidence="4 7" id="KW-0597">Phosphoprotein</keyword>
<dbReference type="InterPro" id="IPR036097">
    <property type="entry name" value="HisK_dim/P_sf"/>
</dbReference>
<evidence type="ECO:0000256" key="6">
    <source>
        <dbReference type="ARBA" id="ARBA00022777"/>
    </source>
</evidence>
<feature type="domain" description="Response regulatory" evidence="9">
    <location>
        <begin position="672"/>
        <end position="788"/>
    </location>
</feature>
<dbReference type="CDD" id="cd00130">
    <property type="entry name" value="PAS"/>
    <property type="match status" value="1"/>
</dbReference>
<dbReference type="Gene3D" id="3.40.50.2300">
    <property type="match status" value="1"/>
</dbReference>